<organism evidence="1">
    <name type="scientific">viral metagenome</name>
    <dbReference type="NCBI Taxonomy" id="1070528"/>
    <lineage>
        <taxon>unclassified sequences</taxon>
        <taxon>metagenomes</taxon>
        <taxon>organismal metagenomes</taxon>
    </lineage>
</organism>
<reference evidence="1" key="1">
    <citation type="journal article" date="2020" name="Nature">
        <title>Giant virus diversity and host interactions through global metagenomics.</title>
        <authorList>
            <person name="Schulz F."/>
            <person name="Roux S."/>
            <person name="Paez-Espino D."/>
            <person name="Jungbluth S."/>
            <person name="Walsh D.A."/>
            <person name="Denef V.J."/>
            <person name="McMahon K.D."/>
            <person name="Konstantinidis K.T."/>
            <person name="Eloe-Fadrosh E.A."/>
            <person name="Kyrpides N.C."/>
            <person name="Woyke T."/>
        </authorList>
    </citation>
    <scope>NUCLEOTIDE SEQUENCE</scope>
    <source>
        <strain evidence="1">GVMAG-M-3300020595-32</strain>
    </source>
</reference>
<proteinExistence type="predicted"/>
<evidence type="ECO:0000313" key="1">
    <source>
        <dbReference type="EMBL" id="QHT02567.1"/>
    </source>
</evidence>
<dbReference type="EMBL" id="MN739395">
    <property type="protein sequence ID" value="QHT02567.1"/>
    <property type="molecule type" value="Genomic_DNA"/>
</dbReference>
<sequence length="94" mass="11256">MENPIFIMNGKYYCVMLEGAWYDSERRILCLFDEGNSVFSLDKDELEDLIVKERFQVLPDMYIIPSNIPEAIKKKLMDSKKKYDIMRTRRMDGY</sequence>
<dbReference type="AlphaFoldDB" id="A0A6C0CE40"/>
<name>A0A6C0CE40_9ZZZZ</name>
<protein>
    <submittedName>
        <fullName evidence="1">Uncharacterized protein</fullName>
    </submittedName>
</protein>
<accession>A0A6C0CE40</accession>